<feature type="compositionally biased region" description="Low complexity" evidence="1">
    <location>
        <begin position="246"/>
        <end position="266"/>
    </location>
</feature>
<evidence type="ECO:0000313" key="2">
    <source>
        <dbReference type="EMBL" id="SFF42719.1"/>
    </source>
</evidence>
<name>A0A1I2IK62_9ACTN</name>
<protein>
    <submittedName>
        <fullName evidence="2">Uncharacterized protein</fullName>
    </submittedName>
</protein>
<evidence type="ECO:0000313" key="3">
    <source>
        <dbReference type="Proteomes" id="UP000199323"/>
    </source>
</evidence>
<feature type="compositionally biased region" description="Polar residues" evidence="1">
    <location>
        <begin position="12"/>
        <end position="33"/>
    </location>
</feature>
<dbReference type="AlphaFoldDB" id="A0A1I2IK62"/>
<sequence>MSTPPSEAVTPDASSSDPAQDAGTTQDTGTAQDAGTALLAFEASDVPPLNFVVPESFHGLPIAATPEERAALAETFVRDLYPEGSDDLWTPAAPYYAMLGEAMGDQGLAYSAMGLFSIDEGIAHCSFTVAAIASDHPSPEVAALGIREILVREETNDARWIDLPCGPAVSCVTLREYVIGAELTASGEEAKLQMGQIQVYVPFPTGPYTAVFTLDTAAINYWGEFSEMTMAILRSVSFADPDAEADAAPTAGTGSGADAGTDAGTALPQQADR</sequence>
<keyword evidence="3" id="KW-1185">Reference proteome</keyword>
<proteinExistence type="predicted"/>
<dbReference type="EMBL" id="FONG01000014">
    <property type="protein sequence ID" value="SFF42719.1"/>
    <property type="molecule type" value="Genomic_DNA"/>
</dbReference>
<organism evidence="2 3">
    <name type="scientific">Actinacidiphila alni</name>
    <dbReference type="NCBI Taxonomy" id="380248"/>
    <lineage>
        <taxon>Bacteria</taxon>
        <taxon>Bacillati</taxon>
        <taxon>Actinomycetota</taxon>
        <taxon>Actinomycetes</taxon>
        <taxon>Kitasatosporales</taxon>
        <taxon>Streptomycetaceae</taxon>
        <taxon>Actinacidiphila</taxon>
    </lineage>
</organism>
<accession>A0A1I2IK62</accession>
<dbReference type="RefSeq" id="WP_177246559.1">
    <property type="nucleotide sequence ID" value="NZ_FONG01000014.1"/>
</dbReference>
<feature type="region of interest" description="Disordered" evidence="1">
    <location>
        <begin position="1"/>
        <end position="33"/>
    </location>
</feature>
<dbReference type="STRING" id="380248.SAMN05216251_1143"/>
<dbReference type="Proteomes" id="UP000199323">
    <property type="component" value="Unassembled WGS sequence"/>
</dbReference>
<gene>
    <name evidence="2" type="ORF">SAMN05216251_1143</name>
</gene>
<feature type="region of interest" description="Disordered" evidence="1">
    <location>
        <begin position="243"/>
        <end position="273"/>
    </location>
</feature>
<reference evidence="2 3" key="1">
    <citation type="submission" date="2016-10" db="EMBL/GenBank/DDBJ databases">
        <authorList>
            <person name="de Groot N.N."/>
        </authorList>
    </citation>
    <scope>NUCLEOTIDE SEQUENCE [LARGE SCALE GENOMIC DNA]</scope>
    <source>
        <strain evidence="2 3">CGMCC 4.3510</strain>
    </source>
</reference>
<evidence type="ECO:0000256" key="1">
    <source>
        <dbReference type="SAM" id="MobiDB-lite"/>
    </source>
</evidence>